<dbReference type="EMBL" id="CALNXK010000012">
    <property type="protein sequence ID" value="CAH3044618.1"/>
    <property type="molecule type" value="Genomic_DNA"/>
</dbReference>
<proteinExistence type="predicted"/>
<feature type="chain" id="PRO_5047279207" description="BRICHOS domain-containing protein" evidence="2">
    <location>
        <begin position="21"/>
        <end position="217"/>
    </location>
</feature>
<comment type="caution">
    <text evidence="4">The sequence shown here is derived from an EMBL/GenBank/DDBJ whole genome shotgun (WGS) entry which is preliminary data.</text>
</comment>
<protein>
    <recommendedName>
        <fullName evidence="3">BRICHOS domain-containing protein</fullName>
    </recommendedName>
</protein>
<dbReference type="InterPro" id="IPR051772">
    <property type="entry name" value="Gastrokine"/>
</dbReference>
<dbReference type="Proteomes" id="UP001159405">
    <property type="component" value="Unassembled WGS sequence"/>
</dbReference>
<dbReference type="InterPro" id="IPR007084">
    <property type="entry name" value="BRICHOS_dom"/>
</dbReference>
<sequence length="217" mass="24125">MCHLSLLLLVVAPMVLVSHAAQRASYTLKVVSRDGKNYNERIQVDAGRRLETSQVREASTGKDAGDTIYDFQRNLVMTRLPEAKSCFLSQSTGNAPRPKELIRLLNAASIFSDVKITPQTVENFKVVGKLQDRSILSTEMADLCANLPIYRVTKGRLSQNDTKELGDEAEANVAEMPAEGSRKRRGVCRKVCNRVCSYSCSWSGCSRSCRNVCRWAC</sequence>
<dbReference type="Gene3D" id="3.30.390.150">
    <property type="match status" value="1"/>
</dbReference>
<evidence type="ECO:0000259" key="3">
    <source>
        <dbReference type="PROSITE" id="PS50869"/>
    </source>
</evidence>
<dbReference type="Pfam" id="PF04089">
    <property type="entry name" value="BRICHOS"/>
    <property type="match status" value="1"/>
</dbReference>
<organism evidence="4 5">
    <name type="scientific">Porites lobata</name>
    <dbReference type="NCBI Taxonomy" id="104759"/>
    <lineage>
        <taxon>Eukaryota</taxon>
        <taxon>Metazoa</taxon>
        <taxon>Cnidaria</taxon>
        <taxon>Anthozoa</taxon>
        <taxon>Hexacorallia</taxon>
        <taxon>Scleractinia</taxon>
        <taxon>Fungiina</taxon>
        <taxon>Poritidae</taxon>
        <taxon>Porites</taxon>
    </lineage>
</organism>
<accession>A0ABN8N7F4</accession>
<keyword evidence="1" id="KW-1015">Disulfide bond</keyword>
<name>A0ABN8N7F4_9CNID</name>
<evidence type="ECO:0000256" key="1">
    <source>
        <dbReference type="ARBA" id="ARBA00023157"/>
    </source>
</evidence>
<reference evidence="4 5" key="1">
    <citation type="submission" date="2022-05" db="EMBL/GenBank/DDBJ databases">
        <authorList>
            <consortium name="Genoscope - CEA"/>
            <person name="William W."/>
        </authorList>
    </citation>
    <scope>NUCLEOTIDE SEQUENCE [LARGE SCALE GENOMIC DNA]</scope>
</reference>
<gene>
    <name evidence="4" type="ORF">PLOB_00004786</name>
</gene>
<feature type="domain" description="BRICHOS" evidence="3">
    <location>
        <begin position="59"/>
        <end position="152"/>
    </location>
</feature>
<dbReference type="PANTHER" id="PTHR16483">
    <property type="entry name" value="GASTROKINE 1"/>
    <property type="match status" value="1"/>
</dbReference>
<evidence type="ECO:0000313" key="5">
    <source>
        <dbReference type="Proteomes" id="UP001159405"/>
    </source>
</evidence>
<keyword evidence="5" id="KW-1185">Reference proteome</keyword>
<feature type="signal peptide" evidence="2">
    <location>
        <begin position="1"/>
        <end position="20"/>
    </location>
</feature>
<dbReference type="PROSITE" id="PS50869">
    <property type="entry name" value="BRICHOS"/>
    <property type="match status" value="1"/>
</dbReference>
<evidence type="ECO:0000256" key="2">
    <source>
        <dbReference type="SAM" id="SignalP"/>
    </source>
</evidence>
<evidence type="ECO:0000313" key="4">
    <source>
        <dbReference type="EMBL" id="CAH3044618.1"/>
    </source>
</evidence>
<dbReference type="SMART" id="SM01039">
    <property type="entry name" value="BRICHOS"/>
    <property type="match status" value="1"/>
</dbReference>
<keyword evidence="2" id="KW-0732">Signal</keyword>